<dbReference type="RefSeq" id="WP_317903425.1">
    <property type="nucleotide sequence ID" value="NZ_JAIRBC010000028.1"/>
</dbReference>
<accession>A0AAE3JPM7</accession>
<feature type="signal peptide" evidence="1">
    <location>
        <begin position="1"/>
        <end position="19"/>
    </location>
</feature>
<sequence length="985" mass="113286">MNRSYLVFVLNLITCFASAQQNAKITETIKKYVTYPFSDPNPIPSEAKIYPYFRFDGFTDKGAVKEWKVVNLENDYISVQIMPEIGGKVWTATSKKSGKDFFYNNGVVKFRDIAMRGPWVSGGIESNYGIIGHTPNSATPVDYLVRSNADGSVSCFTSTLDLLTRTRWVIETRLEKDKAYFTTRSYWFNGTSLEQPYYTWMNAGIPAREDLQFLYPGNHYIGHDGSTHNWPIDDQGRNLSYYDQNNFEGSKSYHVLGALSNYFGGYWKNDDFGMIHYADRGDKLGKKIFLWAQSEQGKIWEDLLTDDSGQYVEIQSGRLFNQNMFQSSFTPFKQTGFEPYNNDQWTEYWYPFSGLKGFSQANRIGAFNIQNSRGKLTIKISPVQPLRDSLSVYGTDGLKITSILVKADPLETVQIDLDIPQGKIPKKLKLKGEWMELTSDKSKEYLDRPLQITDGFDFESAYGLYLQGRDQYRFRNYGQAEEKIKASLSKDSLFQPALVEMIKLELFGMEYDSAFAIARKALSIDTYDGAANYYYGLAASELSKDNDAMDGFEVASLTPQFRNAAYTAMAREYTKQSNFGKAKSYATRSLENQTDNLEALQLLHVLARIQGDSDALDMMGNKIQALNPLNHFIRFEKYYESPTEENKESFISLIRNELPIETFLELATWYSGINRLDESRTVLELSPKNTIALYWLAWLYKDADAELSKEYLVRAEDSTMEFNFPFREETATVLSWAAQQSPSWKADYLWALIENFRRNNDKALALLSKHDGETIDFAPYYVKRAKLDKDATPISKLELIEKAVQLEPKQWRYGRILAQLWSQSKNDAKAIRVLEKYYKADKTNYIVGMDLTKAYMLDDRYEKAEDLLSHLNVLPFEGATDAHTYYRQTKLMLAYKLMEKNQYNKALKKTDEAEAWPKNLGVGKPYPERINSDLENAMRASTYKKSGNEKSAQIYMDRVKDKSLDNTTLLEKIKALSFRGDQRLF</sequence>
<dbReference type="SUPFAM" id="SSF48452">
    <property type="entry name" value="TPR-like"/>
    <property type="match status" value="2"/>
</dbReference>
<dbReference type="EMBL" id="JAIRBC010000028">
    <property type="protein sequence ID" value="MCG2462285.1"/>
    <property type="molecule type" value="Genomic_DNA"/>
</dbReference>
<dbReference type="InterPro" id="IPR033396">
    <property type="entry name" value="DUF5107"/>
</dbReference>
<keyword evidence="4" id="KW-1185">Reference proteome</keyword>
<dbReference type="Gene3D" id="1.25.40.10">
    <property type="entry name" value="Tetratricopeptide repeat domain"/>
    <property type="match status" value="3"/>
</dbReference>
<feature type="chain" id="PRO_5042049845" evidence="1">
    <location>
        <begin position="20"/>
        <end position="985"/>
    </location>
</feature>
<evidence type="ECO:0000313" key="3">
    <source>
        <dbReference type="EMBL" id="MCG2462285.1"/>
    </source>
</evidence>
<dbReference type="Pfam" id="PF17128">
    <property type="entry name" value="DUF5107"/>
    <property type="match status" value="1"/>
</dbReference>
<organism evidence="3 4">
    <name type="scientific">Cerina litoralis</name>
    <dbReference type="NCBI Taxonomy" id="2874477"/>
    <lineage>
        <taxon>Bacteria</taxon>
        <taxon>Pseudomonadati</taxon>
        <taxon>Bacteroidota</taxon>
        <taxon>Flavobacteriia</taxon>
        <taxon>Flavobacteriales</taxon>
        <taxon>Flavobacteriaceae</taxon>
        <taxon>Cerina</taxon>
    </lineage>
</organism>
<comment type="caution">
    <text evidence="3">The sequence shown here is derived from an EMBL/GenBank/DDBJ whole genome shotgun (WGS) entry which is preliminary data.</text>
</comment>
<evidence type="ECO:0000256" key="1">
    <source>
        <dbReference type="SAM" id="SignalP"/>
    </source>
</evidence>
<gene>
    <name evidence="3" type="ORF">K8352_16105</name>
</gene>
<reference evidence="3" key="1">
    <citation type="submission" date="2023-02" db="EMBL/GenBank/DDBJ databases">
        <title>Genome of Flavobacteriaceae gen. nov. sp. strain F89.</title>
        <authorList>
            <person name="Wang Y."/>
        </authorList>
    </citation>
    <scope>NUCLEOTIDE SEQUENCE</scope>
    <source>
        <strain evidence="3">F89</strain>
    </source>
</reference>
<dbReference type="Proteomes" id="UP001200642">
    <property type="component" value="Unassembled WGS sequence"/>
</dbReference>
<evidence type="ECO:0000259" key="2">
    <source>
        <dbReference type="Pfam" id="PF17128"/>
    </source>
</evidence>
<dbReference type="AlphaFoldDB" id="A0AAE3JPM7"/>
<proteinExistence type="predicted"/>
<protein>
    <submittedName>
        <fullName evidence="3">DUF5107 domain-containing protein</fullName>
    </submittedName>
</protein>
<dbReference type="InterPro" id="IPR011990">
    <property type="entry name" value="TPR-like_helical_dom_sf"/>
</dbReference>
<evidence type="ECO:0000313" key="4">
    <source>
        <dbReference type="Proteomes" id="UP001200642"/>
    </source>
</evidence>
<keyword evidence="1" id="KW-0732">Signal</keyword>
<feature type="domain" description="DUF5107" evidence="2">
    <location>
        <begin position="47"/>
        <end position="351"/>
    </location>
</feature>
<name>A0AAE3JPM7_9FLAO</name>